<dbReference type="EMBL" id="DAAXOX010000033">
    <property type="protein sequence ID" value="HAG1952727.1"/>
    <property type="molecule type" value="Genomic_DNA"/>
</dbReference>
<evidence type="ECO:0000313" key="3">
    <source>
        <dbReference type="EMBL" id="HAG1952727.1"/>
    </source>
</evidence>
<reference evidence="3" key="1">
    <citation type="journal article" date="2018" name="Genome Biol.">
        <title>SKESA: strategic k-mer extension for scrupulous assemblies.</title>
        <authorList>
            <person name="Souvorov A."/>
            <person name="Agarwala R."/>
            <person name="Lipman D.J."/>
        </authorList>
    </citation>
    <scope>NUCLEOTIDE SEQUENCE</scope>
    <source>
        <strain evidence="3">MA.99-08062</strain>
    </source>
</reference>
<comment type="similarity">
    <text evidence="1">Belongs to the Gram-positive plasmids replication protein type 1 family.</text>
</comment>
<organism evidence="3">
    <name type="scientific">Salmonella enterica</name>
    <name type="common">Salmonella choleraesuis</name>
    <dbReference type="NCBI Taxonomy" id="28901"/>
    <lineage>
        <taxon>Bacteria</taxon>
        <taxon>Pseudomonadati</taxon>
        <taxon>Pseudomonadota</taxon>
        <taxon>Gammaproteobacteria</taxon>
        <taxon>Enterobacterales</taxon>
        <taxon>Enterobacteriaceae</taxon>
        <taxon>Salmonella</taxon>
    </lineage>
</organism>
<reference evidence="3" key="2">
    <citation type="submission" date="2020-02" db="EMBL/GenBank/DDBJ databases">
        <authorList>
            <consortium name="NCBI Pathogen Detection Project"/>
        </authorList>
    </citation>
    <scope>NUCLEOTIDE SEQUENCE</scope>
    <source>
        <strain evidence="3">MA.99-08062</strain>
    </source>
</reference>
<protein>
    <submittedName>
        <fullName evidence="3">Protein rep</fullName>
    </submittedName>
</protein>
<comment type="caution">
    <text evidence="3">The sequence shown here is derived from an EMBL/GenBank/DDBJ whole genome shotgun (WGS) entry which is preliminary data.</text>
</comment>
<name>A0A759RJ14_SALER</name>
<sequence length="328" mass="38221">MVTNPHPSVNFFLSDISPTDKKWDKHKAESVRISNAFSLHKDFTKRGYNINQCAEKLIYHATNNPDKPLHLFSADFCRDRACPTCQWRRSLRWVATMHQQLPAVNEKYPTHRWLFLTLTVRNSPITELRDTIQAMNKGFKALARTLKKKFSTFGYVRTTEVTRGADDTVHPHFHVMLFVPASYFTRNYIKQADWVTMWQDAMKLDYAPNVDIRTVKAKKNASQNAQNSVVSHAIAETMKYSVKASDLLKTAKNGDNEWLYEYFRQVKGLRFLVVGGSLKGLIKAQWQKDDETNQDLITVGGDDTDQETETEPTEIYFTFDRYFWRYKH</sequence>
<dbReference type="AlphaFoldDB" id="A0A759RJ14"/>
<dbReference type="GO" id="GO:0003677">
    <property type="term" value="F:DNA binding"/>
    <property type="evidence" value="ECO:0007669"/>
    <property type="project" value="InterPro"/>
</dbReference>
<dbReference type="Pfam" id="PF01446">
    <property type="entry name" value="Rep_1"/>
    <property type="match status" value="1"/>
</dbReference>
<evidence type="ECO:0000256" key="2">
    <source>
        <dbReference type="ARBA" id="ARBA00022705"/>
    </source>
</evidence>
<dbReference type="InterPro" id="IPR000989">
    <property type="entry name" value="Rep"/>
</dbReference>
<dbReference type="GO" id="GO:0006260">
    <property type="term" value="P:DNA replication"/>
    <property type="evidence" value="ECO:0007669"/>
    <property type="project" value="UniProtKB-KW"/>
</dbReference>
<proteinExistence type="inferred from homology"/>
<gene>
    <name evidence="3" type="ORF">G8V94_004376</name>
</gene>
<accession>A0A759RJ14</accession>
<keyword evidence="2" id="KW-0235">DNA replication</keyword>
<evidence type="ECO:0000256" key="1">
    <source>
        <dbReference type="ARBA" id="ARBA00008909"/>
    </source>
</evidence>